<gene>
    <name evidence="4" type="ORF">DKE52_020970</name>
</gene>
<reference evidence="4 5" key="1">
    <citation type="submission" date="2018-11" db="EMBL/GenBank/DDBJ databases">
        <authorList>
            <person name="Kuo S.-C."/>
            <person name="Chen F.-J."/>
            <person name="Liao Y.-C."/>
        </authorList>
    </citation>
    <scope>NUCLEOTIDE SEQUENCE [LARGE SCALE GENOMIC DNA]</scope>
    <source>
        <strain evidence="4 5">2014S06-099</strain>
        <plasmid evidence="5">p2014s06-099-1</plasmid>
    </source>
</reference>
<dbReference type="EMBL" id="CP033541">
    <property type="protein sequence ID" value="AZC01495.1"/>
    <property type="molecule type" value="Genomic_DNA"/>
</dbReference>
<name>A0A3G6YNX9_ACIPI</name>
<dbReference type="RefSeq" id="WP_240301177.1">
    <property type="nucleotide sequence ID" value="NZ_CP139263.1"/>
</dbReference>
<dbReference type="Gene3D" id="3.40.630.30">
    <property type="match status" value="1"/>
</dbReference>
<keyword evidence="1 4" id="KW-0808">Transferase</keyword>
<reference evidence="4 5" key="2">
    <citation type="submission" date="2018-12" db="EMBL/GenBank/DDBJ databases">
        <title>Molecular Epidemiology of Emerging Carbapenem-Resistance in Acinetobacter nosocomialis and Acinetobacter pittii in Taiwan, 2010-2014.</title>
        <authorList>
            <person name="Huang W.-C."/>
            <person name="Wang H.-Y."/>
            <person name="Lai J.-F."/>
            <person name="Lauderdale T.-L."/>
            <person name="Sytwu H.-K."/>
        </authorList>
    </citation>
    <scope>NUCLEOTIDE SEQUENCE [LARGE SCALE GENOMIC DNA]</scope>
    <source>
        <strain evidence="4 5">2014S06-099</strain>
        <plasmid evidence="5">p2014s06-099-1</plasmid>
    </source>
</reference>
<accession>A0A3G6YNX9</accession>
<evidence type="ECO:0000313" key="4">
    <source>
        <dbReference type="EMBL" id="AZC01495.1"/>
    </source>
</evidence>
<dbReference type="PROSITE" id="PS51186">
    <property type="entry name" value="GNAT"/>
    <property type="match status" value="1"/>
</dbReference>
<evidence type="ECO:0000259" key="3">
    <source>
        <dbReference type="PROSITE" id="PS51186"/>
    </source>
</evidence>
<sequence>MTLLPCSKYSIRAACISDIDQLILIEKSASKAFLTIPDLAWIAESNTITPELHVKFISDFYSFVAIDESNQPVGFLYSKKYNNDLYILEVDVDQTRQKQGIGRQLINALINKAKKERMRQITLTTFMDVAWNQIFYEKLGFKIFTSNSPDYLIDILNEEISAGFHREGRCAMYLEVSNTSLT</sequence>
<dbReference type="GO" id="GO:0016747">
    <property type="term" value="F:acyltransferase activity, transferring groups other than amino-acyl groups"/>
    <property type="evidence" value="ECO:0007669"/>
    <property type="project" value="InterPro"/>
</dbReference>
<evidence type="ECO:0000256" key="1">
    <source>
        <dbReference type="ARBA" id="ARBA00022679"/>
    </source>
</evidence>
<evidence type="ECO:0000256" key="2">
    <source>
        <dbReference type="ARBA" id="ARBA00023315"/>
    </source>
</evidence>
<evidence type="ECO:0000313" key="5">
    <source>
        <dbReference type="Proteomes" id="UP000254410"/>
    </source>
</evidence>
<dbReference type="Pfam" id="PF00583">
    <property type="entry name" value="Acetyltransf_1"/>
    <property type="match status" value="1"/>
</dbReference>
<geneLocation type="plasmid" evidence="5">
    <name>p2014s06-099-1</name>
</geneLocation>
<keyword evidence="2" id="KW-0012">Acyltransferase</keyword>
<feature type="domain" description="N-acetyltransferase" evidence="3">
    <location>
        <begin position="9"/>
        <end position="167"/>
    </location>
</feature>
<dbReference type="PANTHER" id="PTHR43800:SF1">
    <property type="entry name" value="PEPTIDYL-LYSINE N-ACETYLTRANSFERASE YJAB"/>
    <property type="match status" value="1"/>
</dbReference>
<dbReference type="Proteomes" id="UP000254410">
    <property type="component" value="Plasmid p2014S06-099-1"/>
</dbReference>
<protein>
    <submittedName>
        <fullName evidence="4">GNAT family N-acetyltransferase</fullName>
    </submittedName>
</protein>
<dbReference type="InterPro" id="IPR016181">
    <property type="entry name" value="Acyl_CoA_acyltransferase"/>
</dbReference>
<organism evidence="4 5">
    <name type="scientific">Acinetobacter pittii</name>
    <name type="common">Acinetobacter genomosp. 3</name>
    <dbReference type="NCBI Taxonomy" id="48296"/>
    <lineage>
        <taxon>Bacteria</taxon>
        <taxon>Pseudomonadati</taxon>
        <taxon>Pseudomonadota</taxon>
        <taxon>Gammaproteobacteria</taxon>
        <taxon>Moraxellales</taxon>
        <taxon>Moraxellaceae</taxon>
        <taxon>Acinetobacter</taxon>
        <taxon>Acinetobacter calcoaceticus/baumannii complex</taxon>
    </lineage>
</organism>
<dbReference type="InterPro" id="IPR000182">
    <property type="entry name" value="GNAT_dom"/>
</dbReference>
<dbReference type="PANTHER" id="PTHR43800">
    <property type="entry name" value="PEPTIDYL-LYSINE N-ACETYLTRANSFERASE YJAB"/>
    <property type="match status" value="1"/>
</dbReference>
<proteinExistence type="predicted"/>
<dbReference type="CDD" id="cd04301">
    <property type="entry name" value="NAT_SF"/>
    <property type="match status" value="1"/>
</dbReference>
<dbReference type="SUPFAM" id="SSF55729">
    <property type="entry name" value="Acyl-CoA N-acyltransferases (Nat)"/>
    <property type="match status" value="1"/>
</dbReference>
<dbReference type="AlphaFoldDB" id="A0A3G6YNX9"/>
<keyword evidence="4" id="KW-0614">Plasmid</keyword>